<dbReference type="Proteomes" id="UP000238413">
    <property type="component" value="Chromosome"/>
</dbReference>
<dbReference type="EMBL" id="CP026652">
    <property type="protein sequence ID" value="AVH58395.1"/>
    <property type="molecule type" value="Genomic_DNA"/>
</dbReference>
<evidence type="ECO:0000313" key="2">
    <source>
        <dbReference type="Proteomes" id="UP000238413"/>
    </source>
</evidence>
<reference evidence="1 2" key="1">
    <citation type="submission" date="2018-02" db="EMBL/GenBank/DDBJ databases">
        <title>Complete genome sequence of Streptomyces dengpaensis, the producer of angucyclines.</title>
        <authorList>
            <person name="Yumei L."/>
        </authorList>
    </citation>
    <scope>NUCLEOTIDE SEQUENCE [LARGE SCALE GENOMIC DNA]</scope>
    <source>
        <strain evidence="1 2">XZHG99</strain>
    </source>
</reference>
<proteinExistence type="predicted"/>
<organism evidence="1 2">
    <name type="scientific">Streptomyces dengpaensis</name>
    <dbReference type="NCBI Taxonomy" id="2049881"/>
    <lineage>
        <taxon>Bacteria</taxon>
        <taxon>Bacillati</taxon>
        <taxon>Actinomycetota</taxon>
        <taxon>Actinomycetes</taxon>
        <taxon>Kitasatosporales</taxon>
        <taxon>Streptomycetaceae</taxon>
        <taxon>Streptomyces</taxon>
    </lineage>
</organism>
<protein>
    <recommendedName>
        <fullName evidence="3">Helix-turn-helix DNA binding domain protein</fullName>
    </recommendedName>
</protein>
<keyword evidence="2" id="KW-1185">Reference proteome</keyword>
<dbReference type="RefSeq" id="WP_099504323.1">
    <property type="nucleotide sequence ID" value="NZ_CP026652.1"/>
</dbReference>
<sequence length="135" mass="14654">MSYPDGPPESWTYRELYDDVRGALINPAALDALLAKHGAQQPNEQTPAATYVHVSSTSDTPAPKQQAAAASAAAARLAEAALARRAWKAVEPDMPQIIADAKRAGRKPRDIARDLDTGDSYVYRILREQRAAVEQ</sequence>
<accession>A0ABM6SVG0</accession>
<evidence type="ECO:0008006" key="3">
    <source>
        <dbReference type="Google" id="ProtNLM"/>
    </source>
</evidence>
<name>A0ABM6SVG0_9ACTN</name>
<gene>
    <name evidence="1" type="ORF">C4B68_24445</name>
</gene>
<evidence type="ECO:0000313" key="1">
    <source>
        <dbReference type="EMBL" id="AVH58395.1"/>
    </source>
</evidence>